<dbReference type="AlphaFoldDB" id="A0A170PM21"/>
<dbReference type="EMBL" id="CZQC01000061">
    <property type="protein sequence ID" value="CUS42142.1"/>
    <property type="molecule type" value="Genomic_DNA"/>
</dbReference>
<sequence>MTPPALKIFAGSEALAHIRANGLQPSDIEMLLGASGGPKWLALASMDRYLLTHWFNERTEPLHVLGTSAGAWRMACFAQQNPLEAHARFQEAYLSQQYSAKPTAQEVATECRHVLDVILGDNGIAEIINNPNVRYHTLVARFKGLAGIDQKYVQMLGIAGAMTANLVSPAAMRPWIERVMFHHPEKPPIDHFPHLPARHVALTAENLKPAILASGAIPLVIAGVRNIPGAPKGTYRDGGVTDYQFDLPVMPEKGFVLYPHYFAQAPKGGWFDKKLRWRVASREYYKRTIIIAPSWEFAATLPGGRIPDLDDFYEYPDYSIRRKRWDEAMEKCERLGEELAEVHDGQKWAEVAEPLPW</sequence>
<reference evidence="1" key="1">
    <citation type="submission" date="2015-10" db="EMBL/GenBank/DDBJ databases">
        <authorList>
            <person name="Gilbert D.G."/>
        </authorList>
    </citation>
    <scope>NUCLEOTIDE SEQUENCE</scope>
</reference>
<protein>
    <recommendedName>
        <fullName evidence="2">PNPLA domain-containing protein</fullName>
    </recommendedName>
</protein>
<dbReference type="SUPFAM" id="SSF52151">
    <property type="entry name" value="FabD/lysophospholipase-like"/>
    <property type="match status" value="1"/>
</dbReference>
<evidence type="ECO:0000313" key="1">
    <source>
        <dbReference type="EMBL" id="CUS42142.1"/>
    </source>
</evidence>
<evidence type="ECO:0008006" key="2">
    <source>
        <dbReference type="Google" id="ProtNLM"/>
    </source>
</evidence>
<gene>
    <name evidence="1" type="ORF">MGWOODY_Tha1424</name>
</gene>
<organism evidence="1">
    <name type="scientific">hydrothermal vent metagenome</name>
    <dbReference type="NCBI Taxonomy" id="652676"/>
    <lineage>
        <taxon>unclassified sequences</taxon>
        <taxon>metagenomes</taxon>
        <taxon>ecological metagenomes</taxon>
    </lineage>
</organism>
<accession>A0A170PM21</accession>
<name>A0A170PM21_9ZZZZ</name>
<dbReference type="InterPro" id="IPR016035">
    <property type="entry name" value="Acyl_Trfase/lysoPLipase"/>
</dbReference>
<proteinExistence type="predicted"/>